<dbReference type="SMART" id="SM00139">
    <property type="entry name" value="MyTH4"/>
    <property type="match status" value="1"/>
</dbReference>
<dbReference type="InterPro" id="IPR000857">
    <property type="entry name" value="MyTH4_dom"/>
</dbReference>
<dbReference type="Pfam" id="PF21989">
    <property type="entry name" value="RA_2"/>
    <property type="match status" value="1"/>
</dbReference>
<dbReference type="Gene3D" id="1.20.80.10">
    <property type="match status" value="1"/>
</dbReference>
<dbReference type="Gene3D" id="1.25.40.530">
    <property type="entry name" value="MyTH4 domain"/>
    <property type="match status" value="1"/>
</dbReference>
<dbReference type="CDD" id="cd14473">
    <property type="entry name" value="FERM_B-lobe"/>
    <property type="match status" value="1"/>
</dbReference>
<evidence type="ECO:0000259" key="12">
    <source>
        <dbReference type="PROSITE" id="PS51016"/>
    </source>
</evidence>
<evidence type="ECO:0000256" key="7">
    <source>
        <dbReference type="ARBA" id="ARBA00023175"/>
    </source>
</evidence>
<evidence type="ECO:0000256" key="8">
    <source>
        <dbReference type="ARBA" id="ARBA00023203"/>
    </source>
</evidence>
<dbReference type="Gene3D" id="2.30.29.30">
    <property type="entry name" value="Pleckstrin-homology domain (PH domain)/Phosphotyrosine-binding domain (PTB)"/>
    <property type="match status" value="1"/>
</dbReference>
<feature type="region of interest" description="Disordered" evidence="9">
    <location>
        <begin position="38"/>
        <end position="79"/>
    </location>
</feature>
<dbReference type="SUPFAM" id="SSF51045">
    <property type="entry name" value="WW domain"/>
    <property type="match status" value="3"/>
</dbReference>
<feature type="domain" description="WW" evidence="10">
    <location>
        <begin position="69"/>
        <end position="103"/>
    </location>
</feature>
<dbReference type="InterPro" id="IPR029071">
    <property type="entry name" value="Ubiquitin-like_domsf"/>
</dbReference>
<evidence type="ECO:0000259" key="10">
    <source>
        <dbReference type="PROSITE" id="PS50020"/>
    </source>
</evidence>
<feature type="domain" description="FERM" evidence="11">
    <location>
        <begin position="505"/>
        <end position="801"/>
    </location>
</feature>
<evidence type="ECO:0000259" key="11">
    <source>
        <dbReference type="PROSITE" id="PS50057"/>
    </source>
</evidence>
<evidence type="ECO:0000313" key="14">
    <source>
        <dbReference type="Proteomes" id="UP001642464"/>
    </source>
</evidence>
<dbReference type="InterPro" id="IPR001202">
    <property type="entry name" value="WW_dom"/>
</dbReference>
<keyword evidence="4" id="KW-0677">Repeat</keyword>
<dbReference type="InterPro" id="IPR000299">
    <property type="entry name" value="FERM_domain"/>
</dbReference>
<dbReference type="InterPro" id="IPR014352">
    <property type="entry name" value="FERM/acyl-CoA-bd_prot_sf"/>
</dbReference>
<dbReference type="CDD" id="cd00201">
    <property type="entry name" value="WW"/>
    <property type="match status" value="3"/>
</dbReference>
<feature type="domain" description="WW" evidence="10">
    <location>
        <begin position="6"/>
        <end position="40"/>
    </location>
</feature>
<keyword evidence="3" id="KW-0963">Cytoplasm</keyword>
<evidence type="ECO:0000256" key="1">
    <source>
        <dbReference type="ARBA" id="ARBA00004496"/>
    </source>
</evidence>
<feature type="domain" description="MyTH4" evidence="12">
    <location>
        <begin position="348"/>
        <end position="500"/>
    </location>
</feature>
<dbReference type="Pfam" id="PF00397">
    <property type="entry name" value="WW"/>
    <property type="match status" value="3"/>
</dbReference>
<accession>A0ABP0L8A1</accession>
<feature type="compositionally biased region" description="Acidic residues" evidence="9">
    <location>
        <begin position="145"/>
        <end position="154"/>
    </location>
</feature>
<evidence type="ECO:0000256" key="9">
    <source>
        <dbReference type="SAM" id="MobiDB-lite"/>
    </source>
</evidence>
<dbReference type="SUPFAM" id="SSF50729">
    <property type="entry name" value="PH domain-like"/>
    <property type="match status" value="1"/>
</dbReference>
<gene>
    <name evidence="13" type="ORF">SCF082_LOCUS21256</name>
</gene>
<dbReference type="SUPFAM" id="SSF54236">
    <property type="entry name" value="Ubiquitin-like"/>
    <property type="match status" value="1"/>
</dbReference>
<evidence type="ECO:0000256" key="2">
    <source>
        <dbReference type="ARBA" id="ARBA00008314"/>
    </source>
</evidence>
<evidence type="ECO:0000256" key="5">
    <source>
        <dbReference type="ARBA" id="ARBA00022741"/>
    </source>
</evidence>
<dbReference type="PROSITE" id="PS50057">
    <property type="entry name" value="FERM_3"/>
    <property type="match status" value="1"/>
</dbReference>
<comment type="caution">
    <text evidence="13">The sequence shown here is derived from an EMBL/GenBank/DDBJ whole genome shotgun (WGS) entry which is preliminary data.</text>
</comment>
<dbReference type="PROSITE" id="PS01159">
    <property type="entry name" value="WW_DOMAIN_1"/>
    <property type="match status" value="3"/>
</dbReference>
<dbReference type="InterPro" id="IPR036020">
    <property type="entry name" value="WW_dom_sf"/>
</dbReference>
<dbReference type="SMART" id="SM00295">
    <property type="entry name" value="B41"/>
    <property type="match status" value="1"/>
</dbReference>
<dbReference type="SUPFAM" id="SSF47031">
    <property type="entry name" value="Second domain of FERM"/>
    <property type="match status" value="1"/>
</dbReference>
<evidence type="ECO:0000313" key="13">
    <source>
        <dbReference type="EMBL" id="CAK9035380.1"/>
    </source>
</evidence>
<dbReference type="InterPro" id="IPR011993">
    <property type="entry name" value="PH-like_dom_sf"/>
</dbReference>
<dbReference type="PANTHER" id="PTHR22692">
    <property type="entry name" value="MYOSIN VII, XV"/>
    <property type="match status" value="1"/>
</dbReference>
<keyword evidence="8" id="KW-0009">Actin-binding</keyword>
<keyword evidence="6" id="KW-0067">ATP-binding</keyword>
<dbReference type="Proteomes" id="UP001642464">
    <property type="component" value="Unassembled WGS sequence"/>
</dbReference>
<evidence type="ECO:0000256" key="4">
    <source>
        <dbReference type="ARBA" id="ARBA00022737"/>
    </source>
</evidence>
<dbReference type="PROSITE" id="PS51016">
    <property type="entry name" value="MYTH4"/>
    <property type="match status" value="1"/>
</dbReference>
<dbReference type="InterPro" id="IPR002404">
    <property type="entry name" value="IRS_PTB"/>
</dbReference>
<reference evidence="13 14" key="1">
    <citation type="submission" date="2024-02" db="EMBL/GenBank/DDBJ databases">
        <authorList>
            <person name="Chen Y."/>
            <person name="Shah S."/>
            <person name="Dougan E. K."/>
            <person name="Thang M."/>
            <person name="Chan C."/>
        </authorList>
    </citation>
    <scope>NUCLEOTIDE SEQUENCE [LARGE SCALE GENOMIC DNA]</scope>
</reference>
<feature type="compositionally biased region" description="Basic and acidic residues" evidence="9">
    <location>
        <begin position="155"/>
        <end position="179"/>
    </location>
</feature>
<dbReference type="Gene3D" id="3.10.20.90">
    <property type="entry name" value="Phosphatidylinositol 3-kinase Catalytic Subunit, Chain A, domain 1"/>
    <property type="match status" value="1"/>
</dbReference>
<dbReference type="Pfam" id="PF02174">
    <property type="entry name" value="IRS"/>
    <property type="match status" value="1"/>
</dbReference>
<dbReference type="InterPro" id="IPR035963">
    <property type="entry name" value="FERM_2"/>
</dbReference>
<feature type="region of interest" description="Disordered" evidence="9">
    <location>
        <begin position="141"/>
        <end position="228"/>
    </location>
</feature>
<comment type="similarity">
    <text evidence="2">Belongs to the TRAFAC class myosin-kinesin ATPase superfamily. Myosin family.</text>
</comment>
<feature type="compositionally biased region" description="Basic residues" evidence="9">
    <location>
        <begin position="189"/>
        <end position="199"/>
    </location>
</feature>
<dbReference type="InterPro" id="IPR019748">
    <property type="entry name" value="FERM_central"/>
</dbReference>
<sequence>MATKGRRIGKDWIEAVDPESGKVYYANLKTKETTWTMPDEIKELQQAKAKKVSTTMQPQQAQSQASKPGSGADSWLERQDPRTGRVYYYNPVLKQTSWTKPDSDPTVSTIDHNAGKGAWVARIDPRTNRTYYYNQITKMTSWTNPDEDDADKEDDSGSKKDKGKKDKKDKGKKKEDKAGKSTSVARPRLSAKRLSKKRLSTTPDVDDQPAYEGAGPAAPTNRTSARTSIRLGAIKTPGAGNRLSMADVARAKKAEVTGVSVDDEDVKTPPLEDRFAKLRALRNRAQQDTEPEDEVVEKQIDLENLTATALAEVTYDLNMSNYAEQYFSLKRRGGMFSKTTTVEKLLSWKPDRLKHPLHPITDQALVHDALLAHYNILHYCGDKPSRNPVNNAHKIFKITVNCPEELRDEVFCQLIKQTTANPDATSCLRGWELIAMCAGLFPPSTKLEKYLLSYIRRATEHQSYPGVGKLAEHSMLRVQKTIELGPRKEAPTDMEIEAVRAITPVSVQVKLLDGAIIHLEAESWTTIGELNEQMAVRLKIDDPTPFSLFEISTLDEERALDEEDRILDVLSFWAREIKLSKKSKEPLDFSLVYKVRLFFDILESDVNAIEVAYHQAVHDVTDSRYPCSEQDAFRLAALQAQEKFGDYDGTDVFGDELQAFLPAKFYEESIEPELKSAITDTYKLLTGYDQEEARNNYLDYVKAWRIYGSAYFFVEPQNKRELPDDCVLAINAKGVLLVDPETKDFMADYPYSEVVTWGHSAITFVLVVGNLIRQQKLYFKTDQGTEINALVHAYVNRLVEE</sequence>
<evidence type="ECO:0000256" key="3">
    <source>
        <dbReference type="ARBA" id="ARBA00022490"/>
    </source>
</evidence>
<dbReference type="SMART" id="SM00456">
    <property type="entry name" value="WW"/>
    <property type="match status" value="3"/>
</dbReference>
<organism evidence="13 14">
    <name type="scientific">Durusdinium trenchii</name>
    <dbReference type="NCBI Taxonomy" id="1381693"/>
    <lineage>
        <taxon>Eukaryota</taxon>
        <taxon>Sar</taxon>
        <taxon>Alveolata</taxon>
        <taxon>Dinophyceae</taxon>
        <taxon>Suessiales</taxon>
        <taxon>Symbiodiniaceae</taxon>
        <taxon>Durusdinium</taxon>
    </lineage>
</organism>
<dbReference type="Pfam" id="PF00373">
    <property type="entry name" value="FERM_M"/>
    <property type="match status" value="1"/>
</dbReference>
<dbReference type="PROSITE" id="PS50020">
    <property type="entry name" value="WW_DOMAIN_2"/>
    <property type="match status" value="3"/>
</dbReference>
<keyword evidence="5" id="KW-0547">Nucleotide-binding</keyword>
<evidence type="ECO:0000256" key="6">
    <source>
        <dbReference type="ARBA" id="ARBA00022840"/>
    </source>
</evidence>
<dbReference type="EMBL" id="CAXAMM010015044">
    <property type="protein sequence ID" value="CAK9035380.1"/>
    <property type="molecule type" value="Genomic_DNA"/>
</dbReference>
<dbReference type="PANTHER" id="PTHR22692:SF33">
    <property type="entry name" value="MYOSIN"/>
    <property type="match status" value="1"/>
</dbReference>
<protein>
    <submittedName>
        <fullName evidence="13">Unconventional myosin-VIIb</fullName>
    </submittedName>
</protein>
<feature type="compositionally biased region" description="Low complexity" evidence="9">
    <location>
        <begin position="57"/>
        <end position="72"/>
    </location>
</feature>
<dbReference type="Gene3D" id="2.20.70.10">
    <property type="match status" value="3"/>
</dbReference>
<comment type="subcellular location">
    <subcellularLocation>
        <location evidence="1">Cytoplasm</location>
    </subcellularLocation>
</comment>
<proteinExistence type="inferred from homology"/>
<dbReference type="Pfam" id="PF00784">
    <property type="entry name" value="MyTH4"/>
    <property type="match status" value="1"/>
</dbReference>
<dbReference type="InterPro" id="IPR038185">
    <property type="entry name" value="MyTH4_dom_sf"/>
</dbReference>
<keyword evidence="7" id="KW-0505">Motor protein</keyword>
<keyword evidence="14" id="KW-1185">Reference proteome</keyword>
<feature type="domain" description="WW" evidence="10">
    <location>
        <begin position="119"/>
        <end position="147"/>
    </location>
</feature>
<name>A0ABP0L8A1_9DINO</name>
<dbReference type="InterPro" id="IPR051567">
    <property type="entry name" value="Unconventional_Myosin_ATPase"/>
</dbReference>
<dbReference type="InterPro" id="IPR019749">
    <property type="entry name" value="Band_41_domain"/>
</dbReference>